<accession>A0A1J5SJU1</accession>
<keyword evidence="1" id="KW-0812">Transmembrane</keyword>
<feature type="transmembrane region" description="Helical" evidence="1">
    <location>
        <begin position="229"/>
        <end position="250"/>
    </location>
</feature>
<evidence type="ECO:0000256" key="1">
    <source>
        <dbReference type="SAM" id="Phobius"/>
    </source>
</evidence>
<feature type="transmembrane region" description="Helical" evidence="1">
    <location>
        <begin position="257"/>
        <end position="278"/>
    </location>
</feature>
<comment type="caution">
    <text evidence="2">The sequence shown here is derived from an EMBL/GenBank/DDBJ whole genome shotgun (WGS) entry which is preliminary data.</text>
</comment>
<keyword evidence="1" id="KW-0472">Membrane</keyword>
<organism evidence="2">
    <name type="scientific">mine drainage metagenome</name>
    <dbReference type="NCBI Taxonomy" id="410659"/>
    <lineage>
        <taxon>unclassified sequences</taxon>
        <taxon>metagenomes</taxon>
        <taxon>ecological metagenomes</taxon>
    </lineage>
</organism>
<gene>
    <name evidence="2" type="ORF">GALL_134960</name>
</gene>
<feature type="transmembrane region" description="Helical" evidence="1">
    <location>
        <begin position="328"/>
        <end position="350"/>
    </location>
</feature>
<proteinExistence type="predicted"/>
<feature type="transmembrane region" description="Helical" evidence="1">
    <location>
        <begin position="80"/>
        <end position="96"/>
    </location>
</feature>
<dbReference type="AlphaFoldDB" id="A0A1J5SJU1"/>
<keyword evidence="1" id="KW-1133">Transmembrane helix</keyword>
<reference evidence="2" key="1">
    <citation type="submission" date="2016-10" db="EMBL/GenBank/DDBJ databases">
        <title>Sequence of Gallionella enrichment culture.</title>
        <authorList>
            <person name="Poehlein A."/>
            <person name="Muehling M."/>
            <person name="Daniel R."/>
        </authorList>
    </citation>
    <scope>NUCLEOTIDE SEQUENCE</scope>
</reference>
<sequence length="368" mass="39086">MRSGMRWILAAIAFQCLALGAPDEARMRDVGYVFHPVRVALELGDIGERILLFSQAASVMLVIGGLLARMRRGGANLEHIASMILIVGFISTVPLWRTLVAETGDAIADAMGNRAVSVPPLETVPADGPVSLTPFMLTFGQVLEHWTLASSPSADGLDGMWKPGDGREEQWLGKGWNWAKPPVFAASTPAEQTWSVATSVERAGLVQRIILSVEFVAQVTQSGFYLAEAVRWVLFHAGFALMPLVLAGLGSESLRGIGLRCMIGLLGVSLWPTGWSALNTASLAMMRAAVDIMGKTAHAALYPEMPAGTVRTLAQAAPHLSWALIVEMTAITVVLCGWMLLTLVLVPVVAHGLTSAGARWVGSAGKAG</sequence>
<name>A0A1J5SJU1_9ZZZZ</name>
<dbReference type="EMBL" id="MLJW01000058">
    <property type="protein sequence ID" value="OIR04296.1"/>
    <property type="molecule type" value="Genomic_DNA"/>
</dbReference>
<protein>
    <submittedName>
        <fullName evidence="2">Uncharacterized protein</fullName>
    </submittedName>
</protein>
<evidence type="ECO:0000313" key="2">
    <source>
        <dbReference type="EMBL" id="OIR04296.1"/>
    </source>
</evidence>